<proteinExistence type="predicted"/>
<protein>
    <submittedName>
        <fullName evidence="1">DUF2959 domain-containing protein</fullName>
    </submittedName>
</protein>
<evidence type="ECO:0000313" key="2">
    <source>
        <dbReference type="Proteomes" id="UP000754644"/>
    </source>
</evidence>
<name>A0A972VTH4_9GAMM</name>
<dbReference type="InterPro" id="IPR043473">
    <property type="entry name" value="S2_sf_CoV"/>
</dbReference>
<dbReference type="PROSITE" id="PS51257">
    <property type="entry name" value="PROKAR_LIPOPROTEIN"/>
    <property type="match status" value="1"/>
</dbReference>
<organism evidence="1 2">
    <name type="scientific">SAR86 cluster bacterium</name>
    <dbReference type="NCBI Taxonomy" id="2030880"/>
    <lineage>
        <taxon>Bacteria</taxon>
        <taxon>Pseudomonadati</taxon>
        <taxon>Pseudomonadota</taxon>
        <taxon>Gammaproteobacteria</taxon>
        <taxon>SAR86 cluster</taxon>
    </lineage>
</organism>
<dbReference type="Gene3D" id="1.20.5.300">
    <property type="match status" value="1"/>
</dbReference>
<comment type="caution">
    <text evidence="1">The sequence shown here is derived from an EMBL/GenBank/DDBJ whole genome shotgun (WGS) entry which is preliminary data.</text>
</comment>
<dbReference type="EMBL" id="JABMOJ010000049">
    <property type="protein sequence ID" value="NQV63964.1"/>
    <property type="molecule type" value="Genomic_DNA"/>
</dbReference>
<gene>
    <name evidence="1" type="ORF">HQ497_01245</name>
</gene>
<dbReference type="Pfam" id="PF11172">
    <property type="entry name" value="DUF2959"/>
    <property type="match status" value="1"/>
</dbReference>
<sequence length="221" mass="25089">MSLLHRLPVRAMLIATLFILSACESTYYDAMEKVGIHKRAILIDRIEAAQESQEAGQQQFENALQQFRYVVNYDGGELETLYNQLNDEYEASINATEKIHDRIASVESVANALFDEWAAELELYNNANLRRESTRQLTNTRRRYERLMTAMRRTEKTIEPVLASLQDNLLYLKHNLNSRAIASLKGELATVDADVSKLISAMQQAIDASNAFVKELRGTGT</sequence>
<dbReference type="InterPro" id="IPR021342">
    <property type="entry name" value="DUF2959"/>
</dbReference>
<dbReference type="Proteomes" id="UP000754644">
    <property type="component" value="Unassembled WGS sequence"/>
</dbReference>
<evidence type="ECO:0000313" key="1">
    <source>
        <dbReference type="EMBL" id="NQV63964.1"/>
    </source>
</evidence>
<accession>A0A972VTH4</accession>
<dbReference type="AlphaFoldDB" id="A0A972VTH4"/>
<reference evidence="1" key="1">
    <citation type="submission" date="2020-05" db="EMBL/GenBank/DDBJ databases">
        <title>Sulfur intermediates as new biogeochemical hubs in an aquatic model microbial ecosystem.</title>
        <authorList>
            <person name="Vigneron A."/>
        </authorList>
    </citation>
    <scope>NUCLEOTIDE SEQUENCE</scope>
    <source>
        <strain evidence="1">Bin.250</strain>
    </source>
</reference>
<dbReference type="SUPFAM" id="SSF111474">
    <property type="entry name" value="Coronavirus S2 glycoprotein"/>
    <property type="match status" value="1"/>
</dbReference>